<name>A0ABR2I660_9EUKA</name>
<reference evidence="1 2" key="1">
    <citation type="submission" date="2024-04" db="EMBL/GenBank/DDBJ databases">
        <title>Tritrichomonas musculus Genome.</title>
        <authorList>
            <person name="Alves-Ferreira E."/>
            <person name="Grigg M."/>
            <person name="Lorenzi H."/>
            <person name="Galac M."/>
        </authorList>
    </citation>
    <scope>NUCLEOTIDE SEQUENCE [LARGE SCALE GENOMIC DNA]</scope>
    <source>
        <strain evidence="1 2">EAF2021</strain>
    </source>
</reference>
<dbReference type="SUPFAM" id="SSF52058">
    <property type="entry name" value="L domain-like"/>
    <property type="match status" value="2"/>
</dbReference>
<dbReference type="Gene3D" id="3.80.10.10">
    <property type="entry name" value="Ribonuclease Inhibitor"/>
    <property type="match status" value="3"/>
</dbReference>
<dbReference type="InterPro" id="IPR053139">
    <property type="entry name" value="Surface_bspA-like"/>
</dbReference>
<dbReference type="Pfam" id="PF13306">
    <property type="entry name" value="LRR_5"/>
    <property type="match status" value="2"/>
</dbReference>
<evidence type="ECO:0000313" key="1">
    <source>
        <dbReference type="EMBL" id="KAK8858019.1"/>
    </source>
</evidence>
<dbReference type="PANTHER" id="PTHR45661:SF3">
    <property type="entry name" value="IG-LIKE DOMAIN-CONTAINING PROTEIN"/>
    <property type="match status" value="1"/>
</dbReference>
<dbReference type="InterPro" id="IPR036770">
    <property type="entry name" value="Ankyrin_rpt-contain_sf"/>
</dbReference>
<evidence type="ECO:0000313" key="2">
    <source>
        <dbReference type="Proteomes" id="UP001470230"/>
    </source>
</evidence>
<sequence>MEKANEIENIIVIEKTFQNILLEFLDNEDNNEEVYENIIQFFVDRNIYDDPLEIKAVLHLILKISKDHHRNITFFDKIEQILLHLKNSIKRYFTTYGLFNIFRSNKRILLFFIEKKIITIDQNIVDTIAHSSYKDSNYIQYFYPEIKNFLNDENFKQGKEFYEYDIENFDEKRKIGENDNHICKLIREDLIDEFISHVSQNNISPSSKVKESIYETNSYLLKKIPTLIEYSAFFGSTQIFKYLYTNIQMNNEYVQGSSLWLYSIHGRNPEIINFLEEKYGKLENELFNEGLIESIKCHHNEVSDYMIRNYSEITNFENLNVLSKSFKYYNFAYFPSDLLKTSTFYELCKYNHCKLVDMILNLYKIYDKCEINWNYILRTASNKGNKEIIQTIMRYVGIVEKSFQSCSSLIEITIPSSVRSIEDYAFSDCSSLKQITIPFSVTSIGKESFDRCSSLEQIIIPSSVTDIGEGCFYGCSSLKRASISSSLKIISDETFYRCSSLSQISIPSSVEIIGNSAFKCCSSLKQVVIPSSVKEIGENAFCWCSSLIEIKIPSSVKIIGKSAFSGCSSLTKVEIPPSINSIKELCFSFCSSLEKIIIPYSVLSIDDCAFLGCSSLTFASISSSVISIGEEAFSGCSSLKDISIPASVTEIEKDAFKGCSLLSMIKIPSSITSIGLYAFPSITKVIHV</sequence>
<dbReference type="PANTHER" id="PTHR45661">
    <property type="entry name" value="SURFACE ANTIGEN"/>
    <property type="match status" value="1"/>
</dbReference>
<keyword evidence="2" id="KW-1185">Reference proteome</keyword>
<accession>A0ABR2I660</accession>
<dbReference type="InterPro" id="IPR032675">
    <property type="entry name" value="LRR_dom_sf"/>
</dbReference>
<dbReference type="InterPro" id="IPR026906">
    <property type="entry name" value="LRR_5"/>
</dbReference>
<gene>
    <name evidence="1" type="ORF">M9Y10_013119</name>
</gene>
<comment type="caution">
    <text evidence="1">The sequence shown here is derived from an EMBL/GenBank/DDBJ whole genome shotgun (WGS) entry which is preliminary data.</text>
</comment>
<dbReference type="SUPFAM" id="SSF48403">
    <property type="entry name" value="Ankyrin repeat"/>
    <property type="match status" value="1"/>
</dbReference>
<dbReference type="Proteomes" id="UP001470230">
    <property type="component" value="Unassembled WGS sequence"/>
</dbReference>
<proteinExistence type="predicted"/>
<protein>
    <submittedName>
        <fullName evidence="1">Uncharacterized protein</fullName>
    </submittedName>
</protein>
<dbReference type="EMBL" id="JAPFFF010000019">
    <property type="protein sequence ID" value="KAK8858019.1"/>
    <property type="molecule type" value="Genomic_DNA"/>
</dbReference>
<organism evidence="1 2">
    <name type="scientific">Tritrichomonas musculus</name>
    <dbReference type="NCBI Taxonomy" id="1915356"/>
    <lineage>
        <taxon>Eukaryota</taxon>
        <taxon>Metamonada</taxon>
        <taxon>Parabasalia</taxon>
        <taxon>Tritrichomonadida</taxon>
        <taxon>Tritrichomonadidae</taxon>
        <taxon>Tritrichomonas</taxon>
    </lineage>
</organism>